<evidence type="ECO:0000313" key="1">
    <source>
        <dbReference type="EMBL" id="KAF4677223.1"/>
    </source>
</evidence>
<proteinExistence type="predicted"/>
<dbReference type="AlphaFoldDB" id="A0A7J6N047"/>
<comment type="caution">
    <text evidence="1">The sequence shown here is derived from an EMBL/GenBank/DDBJ whole genome shotgun (WGS) entry which is preliminary data.</text>
</comment>
<sequence length="328" mass="37192">MHKKDGGSSGTKYTKGIGAYEKGDNVYPILSRGWIDLADTLEQLARLAMLEAYTPKVGKGAKREEVLDLDTDKVLGRLGDSGTLWDQDKKEDAIRLLLEEAKVNVCLRMLHEFKVWQYANWDTIDDAVVECAKANGGLDGHRIVDPHALAQSLINKINTFEESSGVLVWRSLVHVEALQLSDMPLLIRHCSTVLEEIVRKGIDVQQVRRQESVVLHYIHCMMQHCEKLNTREMLELMEEAGLVSKLARHLANQECPMGLRAVGTESLSMLADCEEFQCDWQRFFRQPEDLQALAGTQRVVSMVLEEGMLKKPQVRPLLDLLSKLKRMR</sequence>
<keyword evidence="2" id="KW-1185">Reference proteome</keyword>
<evidence type="ECO:0000313" key="2">
    <source>
        <dbReference type="Proteomes" id="UP000591131"/>
    </source>
</evidence>
<gene>
    <name evidence="1" type="ORF">FOL47_002786</name>
</gene>
<dbReference type="Proteomes" id="UP000591131">
    <property type="component" value="Unassembled WGS sequence"/>
</dbReference>
<dbReference type="EMBL" id="JAAPAO010000018">
    <property type="protein sequence ID" value="KAF4677223.1"/>
    <property type="molecule type" value="Genomic_DNA"/>
</dbReference>
<accession>A0A7J6N047</accession>
<organism evidence="1 2">
    <name type="scientific">Perkinsus chesapeaki</name>
    <name type="common">Clam parasite</name>
    <name type="synonym">Perkinsus andrewsi</name>
    <dbReference type="NCBI Taxonomy" id="330153"/>
    <lineage>
        <taxon>Eukaryota</taxon>
        <taxon>Sar</taxon>
        <taxon>Alveolata</taxon>
        <taxon>Perkinsozoa</taxon>
        <taxon>Perkinsea</taxon>
        <taxon>Perkinsida</taxon>
        <taxon>Perkinsidae</taxon>
        <taxon>Perkinsus</taxon>
    </lineage>
</organism>
<protein>
    <submittedName>
        <fullName evidence="1">Uncharacterized protein</fullName>
    </submittedName>
</protein>
<name>A0A7J6N047_PERCH</name>
<dbReference type="OrthoDB" id="10257430at2759"/>
<reference evidence="1 2" key="1">
    <citation type="submission" date="2020-04" db="EMBL/GenBank/DDBJ databases">
        <title>Perkinsus chesapeaki whole genome sequence.</title>
        <authorList>
            <person name="Bogema D.R."/>
        </authorList>
    </citation>
    <scope>NUCLEOTIDE SEQUENCE [LARGE SCALE GENOMIC DNA]</scope>
    <source>
        <strain evidence="1">ATCC PRA-425</strain>
    </source>
</reference>